<sequence>MISDYLVKLILEYLININYVQFLKAYTLVCKHWTYKLISTLTIEQCIEIIPFTPDFEITSKLNLLKKYGPKYLLYNNRSQSILKDFINSNFGVHIKSISTNELLVDSLMNTQLYPNLSKVFITHTRKIPITFLETFKISQYSDTIDFQLDYSGSHDSGSIVFDINDFIQFSDISLFNCTIEFKISKISSKNRIKRLALCSVGMDIPQLKLLLNQSPLLEELELDFNFNAEQYTLLFRDMFIATIPWTLKVLYINEPIMFESVLVYILENVKSELVEIYLDEVAPDTHVETIKLSSSIKKLIFRADYNIHDYIDNYENLESLNSNSKIFTKPLKSKLKKLKCIPDYLWTNLKHFSETLTSLTVSDTLGTFSIENVITLLNIRTLDRIHVSYFTIQANLVTNAFVDSLKSNTNLTYFILDSYYLVSDYSHLNTIINILQTNHTLKVLGLPKDYEQLPKDLTLINKQLCELFTKNKTIMKTSLYSNMALHPILDQFFIGNYH</sequence>
<dbReference type="InParanoid" id="A0A152A8K8"/>
<protein>
    <submittedName>
        <fullName evidence="1">Uncharacterized protein</fullName>
    </submittedName>
</protein>
<dbReference type="AlphaFoldDB" id="A0A152A8K8"/>
<reference evidence="1 2" key="1">
    <citation type="submission" date="2015-12" db="EMBL/GenBank/DDBJ databases">
        <title>Dictyostelia acquired genes for synthesis and detection of signals that induce cell-type specialization by lateral gene transfer from prokaryotes.</title>
        <authorList>
            <person name="Gloeckner G."/>
            <person name="Schaap P."/>
        </authorList>
    </citation>
    <scope>NUCLEOTIDE SEQUENCE [LARGE SCALE GENOMIC DNA]</scope>
    <source>
        <strain evidence="1 2">TK</strain>
    </source>
</reference>
<dbReference type="EMBL" id="LODT01000004">
    <property type="protein sequence ID" value="KYR02425.1"/>
    <property type="molecule type" value="Genomic_DNA"/>
</dbReference>
<gene>
    <name evidence="1" type="ORF">DLAC_01265</name>
</gene>
<keyword evidence="2" id="KW-1185">Reference proteome</keyword>
<dbReference type="Proteomes" id="UP000076078">
    <property type="component" value="Unassembled WGS sequence"/>
</dbReference>
<comment type="caution">
    <text evidence="1">The sequence shown here is derived from an EMBL/GenBank/DDBJ whole genome shotgun (WGS) entry which is preliminary data.</text>
</comment>
<organism evidence="1 2">
    <name type="scientific">Tieghemostelium lacteum</name>
    <name type="common">Slime mold</name>
    <name type="synonym">Dictyostelium lacteum</name>
    <dbReference type="NCBI Taxonomy" id="361077"/>
    <lineage>
        <taxon>Eukaryota</taxon>
        <taxon>Amoebozoa</taxon>
        <taxon>Evosea</taxon>
        <taxon>Eumycetozoa</taxon>
        <taxon>Dictyostelia</taxon>
        <taxon>Dictyosteliales</taxon>
        <taxon>Raperosteliaceae</taxon>
        <taxon>Tieghemostelium</taxon>
    </lineage>
</organism>
<evidence type="ECO:0000313" key="2">
    <source>
        <dbReference type="Proteomes" id="UP000076078"/>
    </source>
</evidence>
<accession>A0A152A8K8</accession>
<evidence type="ECO:0000313" key="1">
    <source>
        <dbReference type="EMBL" id="KYR02425.1"/>
    </source>
</evidence>
<name>A0A152A8K8_TIELA</name>
<proteinExistence type="predicted"/>